<dbReference type="FunFam" id="3.40.140.10:FF:000021">
    <property type="entry name" value="Deoxycytidylate deaminase"/>
    <property type="match status" value="1"/>
</dbReference>
<dbReference type="GO" id="GO:0008270">
    <property type="term" value="F:zinc ion binding"/>
    <property type="evidence" value="ECO:0007669"/>
    <property type="project" value="InterPro"/>
</dbReference>
<keyword evidence="3" id="KW-0479">Metal-binding</keyword>
<feature type="domain" description="CMP/dCMP-type deaminase" evidence="11">
    <location>
        <begin position="80"/>
        <end position="204"/>
    </location>
</feature>
<proteinExistence type="inferred from homology"/>
<feature type="signal peptide" evidence="10">
    <location>
        <begin position="1"/>
        <end position="26"/>
    </location>
</feature>
<keyword evidence="4" id="KW-0545">Nucleotide biosynthesis</keyword>
<evidence type="ECO:0000256" key="1">
    <source>
        <dbReference type="ARBA" id="ARBA00001947"/>
    </source>
</evidence>
<gene>
    <name evidence="12" type="ORF">KFE25_008455</name>
</gene>
<evidence type="ECO:0000256" key="10">
    <source>
        <dbReference type="SAM" id="SignalP"/>
    </source>
</evidence>
<evidence type="ECO:0000256" key="5">
    <source>
        <dbReference type="ARBA" id="ARBA00022801"/>
    </source>
</evidence>
<evidence type="ECO:0000313" key="13">
    <source>
        <dbReference type="Proteomes" id="UP000751190"/>
    </source>
</evidence>
<dbReference type="GO" id="GO:0009165">
    <property type="term" value="P:nucleotide biosynthetic process"/>
    <property type="evidence" value="ECO:0007669"/>
    <property type="project" value="UniProtKB-KW"/>
</dbReference>
<evidence type="ECO:0000256" key="2">
    <source>
        <dbReference type="ARBA" id="ARBA00006576"/>
    </source>
</evidence>
<dbReference type="InterPro" id="IPR002125">
    <property type="entry name" value="CMP_dCMP_dom"/>
</dbReference>
<comment type="cofactor">
    <cofactor evidence="1">
        <name>Zn(2+)</name>
        <dbReference type="ChEBI" id="CHEBI:29105"/>
    </cofactor>
</comment>
<accession>A0A8J5X3S8</accession>
<dbReference type="EMBL" id="JAGTXO010000049">
    <property type="protein sequence ID" value="KAG8458658.1"/>
    <property type="molecule type" value="Genomic_DNA"/>
</dbReference>
<dbReference type="SUPFAM" id="SSF53927">
    <property type="entry name" value="Cytidine deaminase-like"/>
    <property type="match status" value="1"/>
</dbReference>
<dbReference type="Gene3D" id="3.40.140.10">
    <property type="entry name" value="Cytidine Deaminase, domain 2"/>
    <property type="match status" value="1"/>
</dbReference>
<dbReference type="EC" id="3.5.4.12" evidence="7"/>
<feature type="region of interest" description="Disordered" evidence="9">
    <location>
        <begin position="38"/>
        <end position="62"/>
    </location>
</feature>
<dbReference type="InterPro" id="IPR016193">
    <property type="entry name" value="Cytidine_deaminase-like"/>
</dbReference>
<dbReference type="InterPro" id="IPR016192">
    <property type="entry name" value="APOBEC/CMP_deaminase_Zn-bd"/>
</dbReference>
<evidence type="ECO:0000313" key="12">
    <source>
        <dbReference type="EMBL" id="KAG8458658.1"/>
    </source>
</evidence>
<evidence type="ECO:0000256" key="7">
    <source>
        <dbReference type="ARBA" id="ARBA00038938"/>
    </source>
</evidence>
<dbReference type="OMA" id="HQPQMKE"/>
<dbReference type="CDD" id="cd01286">
    <property type="entry name" value="deoxycytidylate_deaminase"/>
    <property type="match status" value="1"/>
</dbReference>
<evidence type="ECO:0000256" key="3">
    <source>
        <dbReference type="ARBA" id="ARBA00022723"/>
    </source>
</evidence>
<evidence type="ECO:0000256" key="6">
    <source>
        <dbReference type="ARBA" id="ARBA00022833"/>
    </source>
</evidence>
<dbReference type="PANTHER" id="PTHR11086:SF18">
    <property type="entry name" value="DEOXYCYTIDYLATE DEAMINASE"/>
    <property type="match status" value="1"/>
</dbReference>
<dbReference type="OrthoDB" id="6710946at2759"/>
<keyword evidence="6" id="KW-0862">Zinc</keyword>
<dbReference type="PROSITE" id="PS51747">
    <property type="entry name" value="CYT_DCMP_DEAMINASES_2"/>
    <property type="match status" value="1"/>
</dbReference>
<keyword evidence="13" id="KW-1185">Reference proteome</keyword>
<evidence type="ECO:0000256" key="4">
    <source>
        <dbReference type="ARBA" id="ARBA00022727"/>
    </source>
</evidence>
<feature type="chain" id="PRO_5035145147" description="dCMP deaminase" evidence="10">
    <location>
        <begin position="27"/>
        <end position="236"/>
    </location>
</feature>
<evidence type="ECO:0000256" key="9">
    <source>
        <dbReference type="SAM" id="MobiDB-lite"/>
    </source>
</evidence>
<dbReference type="AlphaFoldDB" id="A0A8J5X3S8"/>
<dbReference type="InterPro" id="IPR035105">
    <property type="entry name" value="Deoxycytidylate_deaminase_dom"/>
</dbReference>
<protein>
    <recommendedName>
        <fullName evidence="8">dCMP deaminase</fullName>
        <ecNumber evidence="7">3.5.4.12</ecNumber>
    </recommendedName>
    <alternativeName>
        <fullName evidence="8">dCMP deaminase</fullName>
    </alternativeName>
</protein>
<name>A0A8J5X3S8_DIALT</name>
<dbReference type="PANTHER" id="PTHR11086">
    <property type="entry name" value="DEOXYCYTIDYLATE DEAMINASE-RELATED"/>
    <property type="match status" value="1"/>
</dbReference>
<dbReference type="GO" id="GO:0004132">
    <property type="term" value="F:dCMP deaminase activity"/>
    <property type="evidence" value="ECO:0007669"/>
    <property type="project" value="UniProtKB-EC"/>
</dbReference>
<reference evidence="12" key="1">
    <citation type="submission" date="2021-05" db="EMBL/GenBank/DDBJ databases">
        <title>The genome of the haptophyte Pavlova lutheri (Diacronema luteri, Pavlovales) - a model for lipid biosynthesis in eukaryotic algae.</title>
        <authorList>
            <person name="Hulatt C.J."/>
            <person name="Posewitz M.C."/>
        </authorList>
    </citation>
    <scope>NUCLEOTIDE SEQUENCE</scope>
    <source>
        <strain evidence="12">NIVA-4/92</strain>
    </source>
</reference>
<evidence type="ECO:0000256" key="8">
    <source>
        <dbReference type="ARBA" id="ARBA00041763"/>
    </source>
</evidence>
<sequence>MRAICAAAAGAVAAALVLRRMLRARCAEGCACAHAGRGPTTPHKRAAVRVPSTDEDATPARADRLHSDPTAVTKRTSNLSWDEYFMAVAFLSAQRSKDPNRQVGACVVNSDKKIVGIGYNGFPWGCSDDVLPWAKHGETVLDTKYPYVCHAELNAIMNANSKTLKGCTIFVTLHPCNECAKIIIQARISRVIFFSDMYHDTTSTLASKRMFGLAGVEVVRFSSQRSGVTLDFAGMC</sequence>
<dbReference type="Proteomes" id="UP000751190">
    <property type="component" value="Unassembled WGS sequence"/>
</dbReference>
<keyword evidence="5" id="KW-0378">Hydrolase</keyword>
<dbReference type="GO" id="GO:0005737">
    <property type="term" value="C:cytoplasm"/>
    <property type="evidence" value="ECO:0007669"/>
    <property type="project" value="TreeGrafter"/>
</dbReference>
<comment type="caution">
    <text evidence="12">The sequence shown here is derived from an EMBL/GenBank/DDBJ whole genome shotgun (WGS) entry which is preliminary data.</text>
</comment>
<keyword evidence="10" id="KW-0732">Signal</keyword>
<dbReference type="Pfam" id="PF00383">
    <property type="entry name" value="dCMP_cyt_deam_1"/>
    <property type="match status" value="1"/>
</dbReference>
<evidence type="ECO:0000259" key="11">
    <source>
        <dbReference type="PROSITE" id="PS51747"/>
    </source>
</evidence>
<dbReference type="PROSITE" id="PS00903">
    <property type="entry name" value="CYT_DCMP_DEAMINASES_1"/>
    <property type="match status" value="1"/>
</dbReference>
<dbReference type="InterPro" id="IPR015517">
    <property type="entry name" value="dCMP_deaminase-rel"/>
</dbReference>
<organism evidence="12 13">
    <name type="scientific">Diacronema lutheri</name>
    <name type="common">Unicellular marine alga</name>
    <name type="synonym">Monochrysis lutheri</name>
    <dbReference type="NCBI Taxonomy" id="2081491"/>
    <lineage>
        <taxon>Eukaryota</taxon>
        <taxon>Haptista</taxon>
        <taxon>Haptophyta</taxon>
        <taxon>Pavlovophyceae</taxon>
        <taxon>Pavlovales</taxon>
        <taxon>Pavlovaceae</taxon>
        <taxon>Diacronema</taxon>
    </lineage>
</organism>
<comment type="similarity">
    <text evidence="2">Belongs to the cytidine and deoxycytidylate deaminase family.</text>
</comment>